<dbReference type="RefSeq" id="WP_189412810.1">
    <property type="nucleotide sequence ID" value="NZ_BMYJ01000011.1"/>
</dbReference>
<dbReference type="Gene3D" id="3.30.470.20">
    <property type="entry name" value="ATP-grasp fold, B domain"/>
    <property type="match status" value="1"/>
</dbReference>
<reference evidence="1" key="2">
    <citation type="submission" date="2020-09" db="EMBL/GenBank/DDBJ databases">
        <authorList>
            <person name="Sun Q."/>
            <person name="Kim S."/>
        </authorList>
    </citation>
    <scope>NUCLEOTIDE SEQUENCE</scope>
    <source>
        <strain evidence="1">KCTC 23310</strain>
    </source>
</reference>
<gene>
    <name evidence="1" type="ORF">GCM10007315_31280</name>
</gene>
<dbReference type="EMBL" id="BMYJ01000011">
    <property type="protein sequence ID" value="GHC64572.1"/>
    <property type="molecule type" value="Genomic_DNA"/>
</dbReference>
<dbReference type="SUPFAM" id="SSF56059">
    <property type="entry name" value="Glutathione synthetase ATP-binding domain-like"/>
    <property type="match status" value="1"/>
</dbReference>
<proteinExistence type="predicted"/>
<organism evidence="1 2">
    <name type="scientific">Neogemmobacter tilapiae</name>
    <dbReference type="NCBI Taxonomy" id="875041"/>
    <lineage>
        <taxon>Bacteria</taxon>
        <taxon>Pseudomonadati</taxon>
        <taxon>Pseudomonadota</taxon>
        <taxon>Alphaproteobacteria</taxon>
        <taxon>Rhodobacterales</taxon>
        <taxon>Paracoccaceae</taxon>
        <taxon>Neogemmobacter</taxon>
    </lineage>
</organism>
<reference evidence="1" key="1">
    <citation type="journal article" date="2014" name="Int. J. Syst. Evol. Microbiol.">
        <title>Complete genome sequence of Corynebacterium casei LMG S-19264T (=DSM 44701T), isolated from a smear-ripened cheese.</title>
        <authorList>
            <consortium name="US DOE Joint Genome Institute (JGI-PGF)"/>
            <person name="Walter F."/>
            <person name="Albersmeier A."/>
            <person name="Kalinowski J."/>
            <person name="Ruckert C."/>
        </authorList>
    </citation>
    <scope>NUCLEOTIDE SEQUENCE</scope>
    <source>
        <strain evidence="1">KCTC 23310</strain>
    </source>
</reference>
<keyword evidence="2" id="KW-1185">Reference proteome</keyword>
<name>A0A918WP14_9RHOB</name>
<sequence>MSPTLHIVTTGKFTGATKNLRPVLEEGGIALRNWNWDQFLGAESVPHGAWTLTDFDRVHVWNAELATWRRKTLITAGLPVLNDPARFLGRAGQIRHFFAKGINSFTCWLPSLAEIPDRFPVFLRTQAAHRGSISDLLQNTRECQIALDAALAQGHPLTDLVFVEYRAKADPTLGHFQKHAAYRIGDRVIRAMTVNDDGWMAKYGTQGRAAEATYEAELAEMTAYAHTDLILRVTDLLGCQYGRVDFGMVDGRPEIYEVNSNPAFSFPPDDHPSPARRQSGAISRQQLLDAFRALVPQTDGPEVDLRDLPLWPKHRP</sequence>
<evidence type="ECO:0000313" key="2">
    <source>
        <dbReference type="Proteomes" id="UP000638981"/>
    </source>
</evidence>
<evidence type="ECO:0000313" key="1">
    <source>
        <dbReference type="EMBL" id="GHC64572.1"/>
    </source>
</evidence>
<dbReference type="AlphaFoldDB" id="A0A918WP14"/>
<accession>A0A918WP14</accession>
<protein>
    <recommendedName>
        <fullName evidence="3">ATP-grasp domain-containing protein</fullName>
    </recommendedName>
</protein>
<dbReference type="Proteomes" id="UP000638981">
    <property type="component" value="Unassembled WGS sequence"/>
</dbReference>
<evidence type="ECO:0008006" key="3">
    <source>
        <dbReference type="Google" id="ProtNLM"/>
    </source>
</evidence>
<comment type="caution">
    <text evidence="1">The sequence shown here is derived from an EMBL/GenBank/DDBJ whole genome shotgun (WGS) entry which is preliminary data.</text>
</comment>